<sequence length="95" mass="11109">MINQHIKPVLSIALVLFGCINPLYEEDIEEFNHGNTKEEMMNYFLKNKDNLEPIEGFWSLGVIKTLYEYGIKVVTESEPNRMDLAVIKEDDLFRI</sequence>
<evidence type="ECO:0000313" key="1">
    <source>
        <dbReference type="EMBL" id="SVE50413.1"/>
    </source>
</evidence>
<dbReference type="AlphaFoldDB" id="A0A383E1T5"/>
<accession>A0A383E1T5</accession>
<proteinExistence type="predicted"/>
<organism evidence="1">
    <name type="scientific">marine metagenome</name>
    <dbReference type="NCBI Taxonomy" id="408172"/>
    <lineage>
        <taxon>unclassified sequences</taxon>
        <taxon>metagenomes</taxon>
        <taxon>ecological metagenomes</taxon>
    </lineage>
</organism>
<name>A0A383E1T5_9ZZZZ</name>
<dbReference type="EMBL" id="UINC01221887">
    <property type="protein sequence ID" value="SVE50413.1"/>
    <property type="molecule type" value="Genomic_DNA"/>
</dbReference>
<reference evidence="1" key="1">
    <citation type="submission" date="2018-05" db="EMBL/GenBank/DDBJ databases">
        <authorList>
            <person name="Lanie J.A."/>
            <person name="Ng W.-L."/>
            <person name="Kazmierczak K.M."/>
            <person name="Andrzejewski T.M."/>
            <person name="Davidsen T.M."/>
            <person name="Wayne K.J."/>
            <person name="Tettelin H."/>
            <person name="Glass J.I."/>
            <person name="Rusch D."/>
            <person name="Podicherti R."/>
            <person name="Tsui H.-C.T."/>
            <person name="Winkler M.E."/>
        </authorList>
    </citation>
    <scope>NUCLEOTIDE SEQUENCE</scope>
</reference>
<dbReference type="PROSITE" id="PS51257">
    <property type="entry name" value="PROKAR_LIPOPROTEIN"/>
    <property type="match status" value="1"/>
</dbReference>
<gene>
    <name evidence="1" type="ORF">METZ01_LOCUS503267</name>
</gene>
<feature type="non-terminal residue" evidence="1">
    <location>
        <position position="95"/>
    </location>
</feature>
<protein>
    <submittedName>
        <fullName evidence="1">Uncharacterized protein</fullName>
    </submittedName>
</protein>